<protein>
    <submittedName>
        <fullName evidence="1">Uncharacterized protein</fullName>
    </submittedName>
</protein>
<name>A0A1R1YTP2_9FUNG</name>
<gene>
    <name evidence="1" type="ORF">AYI69_g252</name>
</gene>
<accession>A0A1R1YTP2</accession>
<evidence type="ECO:0000313" key="2">
    <source>
        <dbReference type="Proteomes" id="UP000187429"/>
    </source>
</evidence>
<organism evidence="1 2">
    <name type="scientific">Smittium culicis</name>
    <dbReference type="NCBI Taxonomy" id="133412"/>
    <lineage>
        <taxon>Eukaryota</taxon>
        <taxon>Fungi</taxon>
        <taxon>Fungi incertae sedis</taxon>
        <taxon>Zoopagomycota</taxon>
        <taxon>Kickxellomycotina</taxon>
        <taxon>Harpellomycetes</taxon>
        <taxon>Harpellales</taxon>
        <taxon>Legeriomycetaceae</taxon>
        <taxon>Smittium</taxon>
    </lineage>
</organism>
<dbReference type="Proteomes" id="UP000187429">
    <property type="component" value="Unassembled WGS sequence"/>
</dbReference>
<proteinExistence type="predicted"/>
<sequence length="124" mass="14246">MGAIFYSSYKTWKNRDWSIDIRIFFDFSYIPRNTHPPRLIQTTRGPIPLNRPFHPSFLKMYASDDDIFEYAPLFPSVYYFFKVEALFTITRVFTTSSGVVTAAAIPPDIDPAIPASHGSAIRFL</sequence>
<dbReference type="OrthoDB" id="10601820at2759"/>
<evidence type="ECO:0000313" key="1">
    <source>
        <dbReference type="EMBL" id="OMJ30210.1"/>
    </source>
</evidence>
<comment type="caution">
    <text evidence="1">The sequence shown here is derived from an EMBL/GenBank/DDBJ whole genome shotgun (WGS) entry which is preliminary data.</text>
</comment>
<dbReference type="EMBL" id="LSSM01000057">
    <property type="protein sequence ID" value="OMJ30210.1"/>
    <property type="molecule type" value="Genomic_DNA"/>
</dbReference>
<keyword evidence="2" id="KW-1185">Reference proteome</keyword>
<reference evidence="2" key="1">
    <citation type="submission" date="2017-01" db="EMBL/GenBank/DDBJ databases">
        <authorList>
            <person name="Wang Y."/>
            <person name="White M."/>
            <person name="Kvist S."/>
            <person name="Moncalvo J.-M."/>
        </authorList>
    </citation>
    <scope>NUCLEOTIDE SEQUENCE [LARGE SCALE GENOMIC DNA]</scope>
    <source>
        <strain evidence="2">ID-206-W2</strain>
    </source>
</reference>
<dbReference type="AlphaFoldDB" id="A0A1R1YTP2"/>